<dbReference type="Proteomes" id="UP000018227">
    <property type="component" value="Unassembled WGS sequence"/>
</dbReference>
<feature type="domain" description="DUF985" evidence="1">
    <location>
        <begin position="6"/>
        <end position="137"/>
    </location>
</feature>
<dbReference type="HOGENOM" id="CLU_088365_0_2_9"/>
<organism evidence="2 3">
    <name type="scientific">Catonella morbi ATCC 51271</name>
    <dbReference type="NCBI Taxonomy" id="592026"/>
    <lineage>
        <taxon>Bacteria</taxon>
        <taxon>Bacillati</taxon>
        <taxon>Bacillota</taxon>
        <taxon>Clostridia</taxon>
        <taxon>Lachnospirales</taxon>
        <taxon>Lachnospiraceae</taxon>
        <taxon>Catonella</taxon>
    </lineage>
</organism>
<dbReference type="AlphaFoldDB" id="V2Z4S1"/>
<gene>
    <name evidence="2" type="ORF">GCWU0000282_002743</name>
</gene>
<dbReference type="PANTHER" id="PTHR33387:SF3">
    <property type="entry name" value="DUF985 DOMAIN-CONTAINING PROTEIN"/>
    <property type="match status" value="1"/>
</dbReference>
<dbReference type="InterPro" id="IPR009327">
    <property type="entry name" value="Cupin_DUF985"/>
</dbReference>
<dbReference type="SUPFAM" id="SSF51182">
    <property type="entry name" value="RmlC-like cupins"/>
    <property type="match status" value="1"/>
</dbReference>
<reference evidence="2 3" key="1">
    <citation type="submission" date="2013-06" db="EMBL/GenBank/DDBJ databases">
        <authorList>
            <person name="Weinstock G."/>
            <person name="Sodergren E."/>
            <person name="Clifton S."/>
            <person name="Fulton L."/>
            <person name="Fulton B."/>
            <person name="Courtney L."/>
            <person name="Fronick C."/>
            <person name="Harrison M."/>
            <person name="Strong C."/>
            <person name="Farmer C."/>
            <person name="Delahaunty K."/>
            <person name="Markovic C."/>
            <person name="Hall O."/>
            <person name="Minx P."/>
            <person name="Tomlinson C."/>
            <person name="Mitreva M."/>
            <person name="Nelson J."/>
            <person name="Hou S."/>
            <person name="Wollam A."/>
            <person name="Pepin K.H."/>
            <person name="Johnson M."/>
            <person name="Bhonagiri V."/>
            <person name="Nash W.E."/>
            <person name="Warren W."/>
            <person name="Chinwalla A."/>
            <person name="Mardis E.R."/>
            <person name="Wilson R.K."/>
        </authorList>
    </citation>
    <scope>NUCLEOTIDE SEQUENCE [LARGE SCALE GENOMIC DNA]</scope>
    <source>
        <strain evidence="2 3">ATCC 51271</strain>
    </source>
</reference>
<dbReference type="STRING" id="592026.GCWU0000282_002743"/>
<accession>V2Z4S1</accession>
<dbReference type="Pfam" id="PF06172">
    <property type="entry name" value="Cupin_5"/>
    <property type="match status" value="1"/>
</dbReference>
<dbReference type="InterPro" id="IPR014710">
    <property type="entry name" value="RmlC-like_jellyroll"/>
</dbReference>
<dbReference type="eggNOG" id="COG3542">
    <property type="taxonomic scope" value="Bacteria"/>
</dbReference>
<dbReference type="InterPro" id="IPR039935">
    <property type="entry name" value="YML079W-like"/>
</dbReference>
<dbReference type="PANTHER" id="PTHR33387">
    <property type="entry name" value="RMLC-LIKE JELLY ROLL FOLD PROTEIN"/>
    <property type="match status" value="1"/>
</dbReference>
<comment type="caution">
    <text evidence="2">The sequence shown here is derived from an EMBL/GenBank/DDBJ whole genome shotgun (WGS) entry which is preliminary data.</text>
</comment>
<dbReference type="InterPro" id="IPR011051">
    <property type="entry name" value="RmlC_Cupin_sf"/>
</dbReference>
<evidence type="ECO:0000313" key="3">
    <source>
        <dbReference type="Proteomes" id="UP000018227"/>
    </source>
</evidence>
<dbReference type="RefSeq" id="WP_023355587.1">
    <property type="nucleotide sequence ID" value="NZ_KI535370.1"/>
</dbReference>
<protein>
    <submittedName>
        <fullName evidence="2">Cupin family protein</fullName>
    </submittedName>
</protein>
<keyword evidence="3" id="KW-1185">Reference proteome</keyword>
<sequence>MGRKDYLIEKYNMFLLPVENTYISESDRSLFRNENDNPLFSTMFGLYCNEPFSHSCFHRLKYEEIWTFLEGDSINLYLLYEDGKTNKVVLGSDMEKGERRQFVVPAGVWQGGCLADGGEYGFYKCTVIPAFKEDIFEAGIKEELISRYPGMSDIITKLNDNGYERFI</sequence>
<name>V2Z4S1_9FIRM</name>
<evidence type="ECO:0000259" key="1">
    <source>
        <dbReference type="Pfam" id="PF06172"/>
    </source>
</evidence>
<proteinExistence type="predicted"/>
<dbReference type="Gene3D" id="2.60.120.10">
    <property type="entry name" value="Jelly Rolls"/>
    <property type="match status" value="1"/>
</dbReference>
<dbReference type="EMBL" id="ACIL03000017">
    <property type="protein sequence ID" value="ESL01925.1"/>
    <property type="molecule type" value="Genomic_DNA"/>
</dbReference>
<dbReference type="CDD" id="cd06121">
    <property type="entry name" value="cupin_YML079wp"/>
    <property type="match status" value="1"/>
</dbReference>
<evidence type="ECO:0000313" key="2">
    <source>
        <dbReference type="EMBL" id="ESL01925.1"/>
    </source>
</evidence>
<dbReference type="OrthoDB" id="9798288at2"/>